<dbReference type="RefSeq" id="WP_249995664.1">
    <property type="nucleotide sequence ID" value="NZ_CP116221.1"/>
</dbReference>
<accession>A0ABY7S0X8</accession>
<dbReference type="Pfam" id="PF09966">
    <property type="entry name" value="DUF2200"/>
    <property type="match status" value="1"/>
</dbReference>
<name>A0ABY7S0X8_9FLAO</name>
<sequence>MKDTSHHDERVANMTFASVYPHYLARIERNGRTKAELHQVITWLTGFDEKKLNEIIESKTTFEQFFQSATLHPNVDLIKGVVCGYRIEEITNTITRQVRYMDKLVDELAKGRKIDKIMRVRK</sequence>
<dbReference type="InterPro" id="IPR023204">
    <property type="entry name" value="SP1917_dom_sf"/>
</dbReference>
<dbReference type="Gene3D" id="1.10.8.290">
    <property type="entry name" value="uncharacterized protein sp1917 domain"/>
    <property type="match status" value="1"/>
</dbReference>
<protein>
    <submittedName>
        <fullName evidence="1">DUF2200 domain-containing protein</fullName>
    </submittedName>
</protein>
<evidence type="ECO:0000313" key="1">
    <source>
        <dbReference type="EMBL" id="WCO02947.1"/>
    </source>
</evidence>
<dbReference type="Proteomes" id="UP001202717">
    <property type="component" value="Chromosome"/>
</dbReference>
<evidence type="ECO:0000313" key="2">
    <source>
        <dbReference type="Proteomes" id="UP001202717"/>
    </source>
</evidence>
<reference evidence="1 2" key="1">
    <citation type="submission" date="2023-01" db="EMBL/GenBank/DDBJ databases">
        <title>Psychroserpens ponticola sp. nov., isolated from seawater.</title>
        <authorList>
            <person name="Kristyanto S."/>
            <person name="Jung J."/>
            <person name="Kim J.M."/>
            <person name="Jeon C.O."/>
        </authorList>
    </citation>
    <scope>NUCLEOTIDE SEQUENCE [LARGE SCALE GENOMIC DNA]</scope>
    <source>
        <strain evidence="1 2">MSW6</strain>
    </source>
</reference>
<keyword evidence="2" id="KW-1185">Reference proteome</keyword>
<dbReference type="EMBL" id="CP116221">
    <property type="protein sequence ID" value="WCO02947.1"/>
    <property type="molecule type" value="Genomic_DNA"/>
</dbReference>
<proteinExistence type="predicted"/>
<organism evidence="1 2">
    <name type="scientific">Psychroserpens ponticola</name>
    <dbReference type="NCBI Taxonomy" id="2932268"/>
    <lineage>
        <taxon>Bacteria</taxon>
        <taxon>Pseudomonadati</taxon>
        <taxon>Bacteroidota</taxon>
        <taxon>Flavobacteriia</taxon>
        <taxon>Flavobacteriales</taxon>
        <taxon>Flavobacteriaceae</taxon>
        <taxon>Psychroserpens</taxon>
    </lineage>
</organism>
<dbReference type="InterPro" id="IPR014580">
    <property type="entry name" value="UCP033199"/>
</dbReference>
<gene>
    <name evidence="1" type="ORF">MUN68_005510</name>
</gene>